<reference evidence="4 6" key="1">
    <citation type="submission" date="2018-09" db="EMBL/GenBank/DDBJ databases">
        <title>Genomic investigation of the strawberry pathogen Phytophthora fragariae indicates pathogenicity is determined by transcriptional variation in three key races.</title>
        <authorList>
            <person name="Adams T.M."/>
            <person name="Armitage A.D."/>
            <person name="Sobczyk M.K."/>
            <person name="Bates H.J."/>
            <person name="Dunwell J.M."/>
            <person name="Nellist C.F."/>
            <person name="Harrison R.J."/>
        </authorList>
    </citation>
    <scope>NUCLEOTIDE SEQUENCE [LARGE SCALE GENOMIC DNA]</scope>
    <source>
        <strain evidence="2 4">SCRP249</strain>
        <strain evidence="1 6">SCRP324</strain>
        <strain evidence="3 5">SCRP333</strain>
    </source>
</reference>
<gene>
    <name evidence="2" type="ORF">PR001_g13504</name>
    <name evidence="1" type="ORF">PR002_g21134</name>
    <name evidence="3" type="ORF">PR003_g21750</name>
</gene>
<dbReference type="OrthoDB" id="88721at2759"/>
<dbReference type="Proteomes" id="UP000434957">
    <property type="component" value="Unassembled WGS sequence"/>
</dbReference>
<dbReference type="EMBL" id="QXFT01002073">
    <property type="protein sequence ID" value="KAE9304442.1"/>
    <property type="molecule type" value="Genomic_DNA"/>
</dbReference>
<dbReference type="AlphaFoldDB" id="A0A6A3LRQ6"/>
<sequence length="182" mass="21249">MASPSPYMYHVEDESLFAMDKVIEITCDEALCIRWSMSMGLIDKEKLWPQCHGPMRLASTRKRLRGCRHQAAELAGASERTAYEYFAYCRSTCLKELLRAKIGGDGEVVEISDTSLTKKRKYNRGRHYEEFWLFGGVERGTGRWFGRIVYNKRTKETPLPIMKRFIKPRTHIMSDMFATYVR</sequence>
<protein>
    <recommendedName>
        <fullName evidence="7">ISXO2-like transposase domain-containing protein</fullName>
    </recommendedName>
</protein>
<dbReference type="PANTHER" id="PTHR47163:SF2">
    <property type="entry name" value="SI:DKEY-17M8.2"/>
    <property type="match status" value="1"/>
</dbReference>
<name>A0A6A3LRQ6_9STRA</name>
<dbReference type="Proteomes" id="UP000435112">
    <property type="component" value="Unassembled WGS sequence"/>
</dbReference>
<proteinExistence type="predicted"/>
<evidence type="ECO:0000313" key="5">
    <source>
        <dbReference type="Proteomes" id="UP000434957"/>
    </source>
</evidence>
<keyword evidence="5" id="KW-1185">Reference proteome</keyword>
<organism evidence="2 4">
    <name type="scientific">Phytophthora rubi</name>
    <dbReference type="NCBI Taxonomy" id="129364"/>
    <lineage>
        <taxon>Eukaryota</taxon>
        <taxon>Sar</taxon>
        <taxon>Stramenopiles</taxon>
        <taxon>Oomycota</taxon>
        <taxon>Peronosporomycetes</taxon>
        <taxon>Peronosporales</taxon>
        <taxon>Peronosporaceae</taxon>
        <taxon>Phytophthora</taxon>
    </lineage>
</organism>
<evidence type="ECO:0000313" key="2">
    <source>
        <dbReference type="EMBL" id="KAE9020825.1"/>
    </source>
</evidence>
<dbReference type="EMBL" id="QXFU01002095">
    <property type="protein sequence ID" value="KAE8990515.1"/>
    <property type="molecule type" value="Genomic_DNA"/>
</dbReference>
<evidence type="ECO:0000313" key="3">
    <source>
        <dbReference type="EMBL" id="KAE9304442.1"/>
    </source>
</evidence>
<dbReference type="PANTHER" id="PTHR47163">
    <property type="entry name" value="DDE_TNP_IS1595 DOMAIN-CONTAINING PROTEIN"/>
    <property type="match status" value="1"/>
</dbReference>
<accession>A0A6A3LRQ6</accession>
<evidence type="ECO:0000313" key="4">
    <source>
        <dbReference type="Proteomes" id="UP000429607"/>
    </source>
</evidence>
<dbReference type="EMBL" id="QXFV01000928">
    <property type="protein sequence ID" value="KAE9020825.1"/>
    <property type="molecule type" value="Genomic_DNA"/>
</dbReference>
<comment type="caution">
    <text evidence="2">The sequence shown here is derived from an EMBL/GenBank/DDBJ whole genome shotgun (WGS) entry which is preliminary data.</text>
</comment>
<dbReference type="InterPro" id="IPR053164">
    <property type="entry name" value="IS1016-like_transposase"/>
</dbReference>
<dbReference type="Proteomes" id="UP000429607">
    <property type="component" value="Unassembled WGS sequence"/>
</dbReference>
<evidence type="ECO:0008006" key="7">
    <source>
        <dbReference type="Google" id="ProtNLM"/>
    </source>
</evidence>
<evidence type="ECO:0000313" key="6">
    <source>
        <dbReference type="Proteomes" id="UP000435112"/>
    </source>
</evidence>
<evidence type="ECO:0000313" key="1">
    <source>
        <dbReference type="EMBL" id="KAE8990515.1"/>
    </source>
</evidence>